<evidence type="ECO:0000313" key="2">
    <source>
        <dbReference type="EMBL" id="EER03892.1"/>
    </source>
</evidence>
<dbReference type="RefSeq" id="XP_002772076.1">
    <property type="nucleotide sequence ID" value="XM_002772030.1"/>
</dbReference>
<sequence length="164" mass="18087">METAVANVNETVTEGYQTLRDLHRELLSGDKSSTAISGDEVPPQIRRAREASGEPGKSSKLSKSPEWAETFDPSAMAAMMQDPDMHQLMASVFRGMENAHKFGAGCSSDTSLRPFCEVSLLKHMFDPQTLQVSQSMSRLEECIELLVGKHNPVVGDTYRDILAR</sequence>
<evidence type="ECO:0000256" key="1">
    <source>
        <dbReference type="SAM" id="MobiDB-lite"/>
    </source>
</evidence>
<feature type="region of interest" description="Disordered" evidence="1">
    <location>
        <begin position="27"/>
        <end position="68"/>
    </location>
</feature>
<dbReference type="EMBL" id="GG682011">
    <property type="protein sequence ID" value="EER03892.1"/>
    <property type="molecule type" value="Genomic_DNA"/>
</dbReference>
<protein>
    <submittedName>
        <fullName evidence="2">Uncharacterized protein</fullName>
    </submittedName>
</protein>
<name>C5LH83_PERM5</name>
<gene>
    <name evidence="2" type="ORF">Pmar_PMAR017306</name>
</gene>
<accession>C5LH83</accession>
<dbReference type="Proteomes" id="UP000007800">
    <property type="component" value="Unassembled WGS sequence"/>
</dbReference>
<proteinExistence type="predicted"/>
<evidence type="ECO:0000313" key="3">
    <source>
        <dbReference type="Proteomes" id="UP000007800"/>
    </source>
</evidence>
<dbReference type="InParanoid" id="C5LH83"/>
<keyword evidence="3" id="KW-1185">Reference proteome</keyword>
<dbReference type="OrthoDB" id="267397at2759"/>
<dbReference type="AlphaFoldDB" id="C5LH83"/>
<dbReference type="GeneID" id="9044488"/>
<reference evidence="2 3" key="1">
    <citation type="submission" date="2008-07" db="EMBL/GenBank/DDBJ databases">
        <authorList>
            <person name="El-Sayed N."/>
            <person name="Caler E."/>
            <person name="Inman J."/>
            <person name="Amedeo P."/>
            <person name="Hass B."/>
            <person name="Wortman J."/>
        </authorList>
    </citation>
    <scope>NUCLEOTIDE SEQUENCE [LARGE SCALE GENOMIC DNA]</scope>
    <source>
        <strain evidence="3">ATCC 50983 / TXsc</strain>
    </source>
</reference>
<organism evidence="3">
    <name type="scientific">Perkinsus marinus (strain ATCC 50983 / TXsc)</name>
    <dbReference type="NCBI Taxonomy" id="423536"/>
    <lineage>
        <taxon>Eukaryota</taxon>
        <taxon>Sar</taxon>
        <taxon>Alveolata</taxon>
        <taxon>Perkinsozoa</taxon>
        <taxon>Perkinsea</taxon>
        <taxon>Perkinsida</taxon>
        <taxon>Perkinsidae</taxon>
        <taxon>Perkinsus</taxon>
    </lineage>
</organism>